<protein>
    <submittedName>
        <fullName evidence="1">Uncharacterized protein</fullName>
    </submittedName>
</protein>
<dbReference type="RefSeq" id="WP_095645836.1">
    <property type="nucleotide sequence ID" value="NZ_LMVP01000532.1"/>
</dbReference>
<accession>A0A2A2HP98</accession>
<evidence type="ECO:0000313" key="1">
    <source>
        <dbReference type="EMBL" id="PAV11064.1"/>
    </source>
</evidence>
<comment type="caution">
    <text evidence="1">The sequence shown here is derived from an EMBL/GenBank/DDBJ whole genome shotgun (WGS) entry which is preliminary data.</text>
</comment>
<organism evidence="1 2">
    <name type="scientific">Methanosarcina spelaei</name>
    <dbReference type="NCBI Taxonomy" id="1036679"/>
    <lineage>
        <taxon>Archaea</taxon>
        <taxon>Methanobacteriati</taxon>
        <taxon>Methanobacteriota</taxon>
        <taxon>Stenosarchaea group</taxon>
        <taxon>Methanomicrobia</taxon>
        <taxon>Methanosarcinales</taxon>
        <taxon>Methanosarcinaceae</taxon>
        <taxon>Methanosarcina</taxon>
    </lineage>
</organism>
<name>A0A2A2HP98_9EURY</name>
<evidence type="ECO:0000313" key="2">
    <source>
        <dbReference type="Proteomes" id="UP000218164"/>
    </source>
</evidence>
<dbReference type="EMBL" id="LMVP01000532">
    <property type="protein sequence ID" value="PAV11064.1"/>
    <property type="molecule type" value="Genomic_DNA"/>
</dbReference>
<dbReference type="Proteomes" id="UP000218164">
    <property type="component" value="Unassembled WGS sequence"/>
</dbReference>
<gene>
    <name evidence="1" type="ORF">ASJ81_11800</name>
</gene>
<reference evidence="1 2" key="1">
    <citation type="journal article" date="2017" name="BMC Genomics">
        <title>Genomic analysis of methanogenic archaea reveals a shift towards energy conservation.</title>
        <authorList>
            <person name="Gilmore S.P."/>
            <person name="Henske J.K."/>
            <person name="Sexton J.A."/>
            <person name="Solomon K.V."/>
            <person name="Seppala S."/>
            <person name="Yoo J.I."/>
            <person name="Huyett L.M."/>
            <person name="Pressman A."/>
            <person name="Cogan J.Z."/>
            <person name="Kivenson V."/>
            <person name="Peng X."/>
            <person name="Tan Y."/>
            <person name="Valentine D.L."/>
            <person name="O'Malley M.A."/>
        </authorList>
    </citation>
    <scope>NUCLEOTIDE SEQUENCE [LARGE SCALE GENOMIC DNA]</scope>
    <source>
        <strain evidence="1 2">MC-15</strain>
    </source>
</reference>
<sequence length="65" mass="7486">MSNSGCDDYSICEIREEPDTNKKIEKHRLQKETTASVRNVSCNRRIRSLEELLGSFAVDIPTQSW</sequence>
<proteinExistence type="predicted"/>
<dbReference type="AlphaFoldDB" id="A0A2A2HP98"/>
<keyword evidence="2" id="KW-1185">Reference proteome</keyword>